<keyword evidence="11" id="KW-1185">Reference proteome</keyword>
<dbReference type="FunFam" id="1.10.287.130:FF:000100">
    <property type="entry name" value="Sensor histidine kinase/response regulator"/>
    <property type="match status" value="1"/>
</dbReference>
<feature type="region of interest" description="Disordered" evidence="7">
    <location>
        <begin position="864"/>
        <end position="897"/>
    </location>
</feature>
<feature type="domain" description="Response regulatory" evidence="9">
    <location>
        <begin position="756"/>
        <end position="943"/>
    </location>
</feature>
<dbReference type="PROSITE" id="PS50110">
    <property type="entry name" value="RESPONSE_REGULATORY"/>
    <property type="match status" value="1"/>
</dbReference>
<comment type="catalytic activity">
    <reaction evidence="1">
        <text>ATP + protein L-histidine = ADP + protein N-phospho-L-histidine.</text>
        <dbReference type="EC" id="2.7.13.3"/>
    </reaction>
</comment>
<keyword evidence="4" id="KW-0808">Transferase</keyword>
<evidence type="ECO:0000256" key="3">
    <source>
        <dbReference type="ARBA" id="ARBA00022553"/>
    </source>
</evidence>
<dbReference type="SMART" id="SM00387">
    <property type="entry name" value="HATPase_c"/>
    <property type="match status" value="1"/>
</dbReference>
<dbReference type="SMART" id="SM00448">
    <property type="entry name" value="REC"/>
    <property type="match status" value="1"/>
</dbReference>
<dbReference type="Gene3D" id="3.40.50.2300">
    <property type="match status" value="1"/>
</dbReference>
<name>A0A1L9S1U8_ASPWE</name>
<feature type="compositionally biased region" description="Polar residues" evidence="7">
    <location>
        <begin position="682"/>
        <end position="724"/>
    </location>
</feature>
<dbReference type="Gene3D" id="3.30.565.10">
    <property type="entry name" value="Histidine kinase-like ATPase, C-terminal domain"/>
    <property type="match status" value="1"/>
</dbReference>
<gene>
    <name evidence="10" type="ORF">ASPWEDRAFT_34607</name>
</gene>
<dbReference type="CDD" id="cd17546">
    <property type="entry name" value="REC_hyHK_CKI1_RcsC-like"/>
    <property type="match status" value="1"/>
</dbReference>
<dbReference type="InterPro" id="IPR001789">
    <property type="entry name" value="Sig_transdc_resp-reg_receiver"/>
</dbReference>
<feature type="domain" description="Histidine kinase" evidence="8">
    <location>
        <begin position="542"/>
        <end position="658"/>
    </location>
</feature>
<proteinExistence type="predicted"/>
<dbReference type="GO" id="GO:0000155">
    <property type="term" value="F:phosphorelay sensor kinase activity"/>
    <property type="evidence" value="ECO:0007669"/>
    <property type="project" value="InterPro"/>
</dbReference>
<dbReference type="InterPro" id="IPR003594">
    <property type="entry name" value="HATPase_dom"/>
</dbReference>
<dbReference type="Gene3D" id="1.10.287.130">
    <property type="match status" value="1"/>
</dbReference>
<dbReference type="RefSeq" id="XP_040694792.1">
    <property type="nucleotide sequence ID" value="XM_040834045.1"/>
</dbReference>
<dbReference type="CDD" id="cd00082">
    <property type="entry name" value="HisKA"/>
    <property type="match status" value="1"/>
</dbReference>
<organism evidence="10 11">
    <name type="scientific">Aspergillus wentii DTO 134E9</name>
    <dbReference type="NCBI Taxonomy" id="1073089"/>
    <lineage>
        <taxon>Eukaryota</taxon>
        <taxon>Fungi</taxon>
        <taxon>Dikarya</taxon>
        <taxon>Ascomycota</taxon>
        <taxon>Pezizomycotina</taxon>
        <taxon>Eurotiomycetes</taxon>
        <taxon>Eurotiomycetidae</taxon>
        <taxon>Eurotiales</taxon>
        <taxon>Aspergillaceae</taxon>
        <taxon>Aspergillus</taxon>
        <taxon>Aspergillus subgen. Cremei</taxon>
    </lineage>
</organism>
<dbReference type="PROSITE" id="PS50109">
    <property type="entry name" value="HIS_KIN"/>
    <property type="match status" value="1"/>
</dbReference>
<dbReference type="EC" id="2.7.13.3" evidence="2"/>
<dbReference type="Pfam" id="PF02518">
    <property type="entry name" value="HATPase_c"/>
    <property type="match status" value="1"/>
</dbReference>
<dbReference type="STRING" id="1073089.A0A1L9S1U8"/>
<dbReference type="OrthoDB" id="60033at2759"/>
<evidence type="ECO:0000313" key="11">
    <source>
        <dbReference type="Proteomes" id="UP000184383"/>
    </source>
</evidence>
<dbReference type="PANTHER" id="PTHR43047:SF2">
    <property type="entry name" value="HISTIDINE KINASE M7"/>
    <property type="match status" value="1"/>
</dbReference>
<dbReference type="SUPFAM" id="SSF52172">
    <property type="entry name" value="CheY-like"/>
    <property type="match status" value="1"/>
</dbReference>
<feature type="region of interest" description="Disordered" evidence="7">
    <location>
        <begin position="640"/>
        <end position="740"/>
    </location>
</feature>
<feature type="region of interest" description="Disordered" evidence="7">
    <location>
        <begin position="804"/>
        <end position="825"/>
    </location>
</feature>
<feature type="region of interest" description="Disordered" evidence="7">
    <location>
        <begin position="385"/>
        <end position="415"/>
    </location>
</feature>
<dbReference type="VEuPathDB" id="FungiDB:ASPWEDRAFT_34607"/>
<feature type="modified residue" description="4-aspartylphosphate" evidence="6">
    <location>
        <position position="837"/>
    </location>
</feature>
<evidence type="ECO:0000313" key="10">
    <source>
        <dbReference type="EMBL" id="OJJ41116.1"/>
    </source>
</evidence>
<dbReference type="InterPro" id="IPR004358">
    <property type="entry name" value="Sig_transdc_His_kin-like_C"/>
</dbReference>
<evidence type="ECO:0000259" key="9">
    <source>
        <dbReference type="PROSITE" id="PS50110"/>
    </source>
</evidence>
<dbReference type="AlphaFoldDB" id="A0A1L9S1U8"/>
<dbReference type="GO" id="GO:0009927">
    <property type="term" value="F:histidine phosphotransfer kinase activity"/>
    <property type="evidence" value="ECO:0007669"/>
    <property type="project" value="TreeGrafter"/>
</dbReference>
<evidence type="ECO:0000256" key="2">
    <source>
        <dbReference type="ARBA" id="ARBA00012438"/>
    </source>
</evidence>
<dbReference type="SUPFAM" id="SSF55874">
    <property type="entry name" value="ATPase domain of HSP90 chaperone/DNA topoisomerase II/histidine kinase"/>
    <property type="match status" value="1"/>
</dbReference>
<sequence>MSDSVEPEWSNAFLAGRNLSSLPCKSHYLPGDTPPVAFPHNNAPLNPPAADRAQSPAIERLVTLKQELRILDSDTFWARLLENITSICNAQYGFVARRVLDEEPVGEMGGCRPCLFGTAFYYNDGFQNVGMHRDRYFTGGNPLSHMDHEKPCLVPENLGSFTSFGPDKLPFPAEGYLAVPLFLESRCLAYLGLMWSESGLRKRNLSWSFLEMILYSLEDLVVQRIRVDAKRALKARQRSASITQKSVDDAHATLLHGLPEFSTQPFQPYARSLSHELRTPMQGVVGMLDVMHATVREAIEGKPSTKTGNVFQSLKESIEMVQDSARRAVEAADNVVHAYDLNMQVPKTPQVERENPMQSPVTNFETRPNIFIEGSNITVNPYKRRRSNPAEWSSGPPPKHKTIRVSSRKDLSPRSEEVKNAVHESEKIIHATPARQIEAVMANMVDPRPSLAVRRSAPHLLLEGININLKGPALRFTKLRDLLRLVINESLHVGGRPDFAVSEGTELGEKIEVRSRSSNGQVHSKTINWSVDAALPETLLVDDRDLAKLISCVFLNAIKFTNTGTITVSATVGRKANDVLVSVRDTGPGIPEAFLPKLFKPFAREDASTTRSKDGLGLGLLVAKGLARKMGGDLICVRSKTSGPDHGSEFEIRVPVNQPDSNRPISPAERILTPPTFCDPSRLSSASNSILEPSFLSPSTRLQNQPIQQPSPSLTDDSTSQASTPARPLPGSSKVGRSSINGHAYDSKLGTKCPLTFLVAEDNKINRRVLVNMLKKLGYHDVYEACNGKEAVQIMEDIVTLHRTDIPDGEDSPDGTPVPEPRKHRKKLKPVDIVLMDLWMPEMDGYEATSRILQLIDEYHGQIPPDPSGISHRGIRRPSLTPNSTEMTDVVPSPRPLPSPTVLAVSADVTDEALGRASKVGIKGYMTKPYKLSDLERLIIGFCGDTTGQTPDPMNIS</sequence>
<evidence type="ECO:0000256" key="6">
    <source>
        <dbReference type="PROSITE-ProRule" id="PRU00169"/>
    </source>
</evidence>
<evidence type="ECO:0000259" key="8">
    <source>
        <dbReference type="PROSITE" id="PS50109"/>
    </source>
</evidence>
<accession>A0A1L9S1U8</accession>
<dbReference type="GeneID" id="63749893"/>
<dbReference type="EMBL" id="KV878209">
    <property type="protein sequence ID" value="OJJ41116.1"/>
    <property type="molecule type" value="Genomic_DNA"/>
</dbReference>
<dbReference type="Proteomes" id="UP000184383">
    <property type="component" value="Unassembled WGS sequence"/>
</dbReference>
<dbReference type="PRINTS" id="PR00344">
    <property type="entry name" value="BCTRLSENSOR"/>
</dbReference>
<evidence type="ECO:0000256" key="7">
    <source>
        <dbReference type="SAM" id="MobiDB-lite"/>
    </source>
</evidence>
<dbReference type="InterPro" id="IPR005467">
    <property type="entry name" value="His_kinase_dom"/>
</dbReference>
<reference evidence="11" key="1">
    <citation type="journal article" date="2017" name="Genome Biol.">
        <title>Comparative genomics reveals high biological diversity and specific adaptations in the industrially and medically important fungal genus Aspergillus.</title>
        <authorList>
            <person name="de Vries R.P."/>
            <person name="Riley R."/>
            <person name="Wiebenga A."/>
            <person name="Aguilar-Osorio G."/>
            <person name="Amillis S."/>
            <person name="Uchima C.A."/>
            <person name="Anderluh G."/>
            <person name="Asadollahi M."/>
            <person name="Askin M."/>
            <person name="Barry K."/>
            <person name="Battaglia E."/>
            <person name="Bayram O."/>
            <person name="Benocci T."/>
            <person name="Braus-Stromeyer S.A."/>
            <person name="Caldana C."/>
            <person name="Canovas D."/>
            <person name="Cerqueira G.C."/>
            <person name="Chen F."/>
            <person name="Chen W."/>
            <person name="Choi C."/>
            <person name="Clum A."/>
            <person name="Dos Santos R.A."/>
            <person name="Damasio A.R."/>
            <person name="Diallinas G."/>
            <person name="Emri T."/>
            <person name="Fekete E."/>
            <person name="Flipphi M."/>
            <person name="Freyberg S."/>
            <person name="Gallo A."/>
            <person name="Gournas C."/>
            <person name="Habgood R."/>
            <person name="Hainaut M."/>
            <person name="Harispe M.L."/>
            <person name="Henrissat B."/>
            <person name="Hilden K.S."/>
            <person name="Hope R."/>
            <person name="Hossain A."/>
            <person name="Karabika E."/>
            <person name="Karaffa L."/>
            <person name="Karanyi Z."/>
            <person name="Krasevec N."/>
            <person name="Kuo A."/>
            <person name="Kusch H."/>
            <person name="LaButti K."/>
            <person name="Lagendijk E.L."/>
            <person name="Lapidus A."/>
            <person name="Levasseur A."/>
            <person name="Lindquist E."/>
            <person name="Lipzen A."/>
            <person name="Logrieco A.F."/>
            <person name="MacCabe A."/>
            <person name="Maekelae M.R."/>
            <person name="Malavazi I."/>
            <person name="Melin P."/>
            <person name="Meyer V."/>
            <person name="Mielnichuk N."/>
            <person name="Miskei M."/>
            <person name="Molnar A.P."/>
            <person name="Mule G."/>
            <person name="Ngan C.Y."/>
            <person name="Orejas M."/>
            <person name="Orosz E."/>
            <person name="Ouedraogo J.P."/>
            <person name="Overkamp K.M."/>
            <person name="Park H.-S."/>
            <person name="Perrone G."/>
            <person name="Piumi F."/>
            <person name="Punt P.J."/>
            <person name="Ram A.F."/>
            <person name="Ramon A."/>
            <person name="Rauscher S."/>
            <person name="Record E."/>
            <person name="Riano-Pachon D.M."/>
            <person name="Robert V."/>
            <person name="Roehrig J."/>
            <person name="Ruller R."/>
            <person name="Salamov A."/>
            <person name="Salih N.S."/>
            <person name="Samson R.A."/>
            <person name="Sandor E."/>
            <person name="Sanguinetti M."/>
            <person name="Schuetze T."/>
            <person name="Sepcic K."/>
            <person name="Shelest E."/>
            <person name="Sherlock G."/>
            <person name="Sophianopoulou V."/>
            <person name="Squina F.M."/>
            <person name="Sun H."/>
            <person name="Susca A."/>
            <person name="Todd R.B."/>
            <person name="Tsang A."/>
            <person name="Unkles S.E."/>
            <person name="van de Wiele N."/>
            <person name="van Rossen-Uffink D."/>
            <person name="Oliveira J.V."/>
            <person name="Vesth T.C."/>
            <person name="Visser J."/>
            <person name="Yu J.-H."/>
            <person name="Zhou M."/>
            <person name="Andersen M.R."/>
            <person name="Archer D.B."/>
            <person name="Baker S.E."/>
            <person name="Benoit I."/>
            <person name="Brakhage A.A."/>
            <person name="Braus G.H."/>
            <person name="Fischer R."/>
            <person name="Frisvad J.C."/>
            <person name="Goldman G.H."/>
            <person name="Houbraken J."/>
            <person name="Oakley B."/>
            <person name="Pocsi I."/>
            <person name="Scazzocchio C."/>
            <person name="Seiboth B."/>
            <person name="vanKuyk P.A."/>
            <person name="Wortman J."/>
            <person name="Dyer P.S."/>
            <person name="Grigoriev I.V."/>
        </authorList>
    </citation>
    <scope>NUCLEOTIDE SEQUENCE [LARGE SCALE GENOMIC DNA]</scope>
    <source>
        <strain evidence="11">DTO 134E9</strain>
    </source>
</reference>
<keyword evidence="3 6" id="KW-0597">Phosphoprotein</keyword>
<evidence type="ECO:0000256" key="4">
    <source>
        <dbReference type="ARBA" id="ARBA00022679"/>
    </source>
</evidence>
<evidence type="ECO:0000256" key="5">
    <source>
        <dbReference type="ARBA" id="ARBA00022777"/>
    </source>
</evidence>
<dbReference type="InterPro" id="IPR003661">
    <property type="entry name" value="HisK_dim/P_dom"/>
</dbReference>
<dbReference type="FunFam" id="3.30.565.10:FF:000103">
    <property type="entry name" value="Sensor histidine kinase/response regulator"/>
    <property type="match status" value="1"/>
</dbReference>
<dbReference type="InterPro" id="IPR036097">
    <property type="entry name" value="HisK_dim/P_sf"/>
</dbReference>
<dbReference type="GO" id="GO:0005886">
    <property type="term" value="C:plasma membrane"/>
    <property type="evidence" value="ECO:0007669"/>
    <property type="project" value="TreeGrafter"/>
</dbReference>
<keyword evidence="5" id="KW-0418">Kinase</keyword>
<dbReference type="SUPFAM" id="SSF47384">
    <property type="entry name" value="Homodimeric domain of signal transducing histidine kinase"/>
    <property type="match status" value="1"/>
</dbReference>
<evidence type="ECO:0000256" key="1">
    <source>
        <dbReference type="ARBA" id="ARBA00000085"/>
    </source>
</evidence>
<dbReference type="InterPro" id="IPR036890">
    <property type="entry name" value="HATPase_C_sf"/>
</dbReference>
<dbReference type="InterPro" id="IPR011006">
    <property type="entry name" value="CheY-like_superfamily"/>
</dbReference>
<protein>
    <recommendedName>
        <fullName evidence="2">histidine kinase</fullName>
        <ecNumber evidence="2">2.7.13.3</ecNumber>
    </recommendedName>
</protein>
<dbReference type="PANTHER" id="PTHR43047">
    <property type="entry name" value="TWO-COMPONENT HISTIDINE PROTEIN KINASE"/>
    <property type="match status" value="1"/>
</dbReference>